<evidence type="ECO:0000313" key="2">
    <source>
        <dbReference type="Proteomes" id="UP001589854"/>
    </source>
</evidence>
<dbReference type="Gene3D" id="3.40.50.1820">
    <property type="entry name" value="alpha/beta hydrolase"/>
    <property type="match status" value="1"/>
</dbReference>
<organism evidence="1 2">
    <name type="scientific">Metabacillus herbersteinensis</name>
    <dbReference type="NCBI Taxonomy" id="283816"/>
    <lineage>
        <taxon>Bacteria</taxon>
        <taxon>Bacillati</taxon>
        <taxon>Bacillota</taxon>
        <taxon>Bacilli</taxon>
        <taxon>Bacillales</taxon>
        <taxon>Bacillaceae</taxon>
        <taxon>Metabacillus</taxon>
    </lineage>
</organism>
<comment type="caution">
    <text evidence="1">The sequence shown here is derived from an EMBL/GenBank/DDBJ whole genome shotgun (WGS) entry which is preliminary data.</text>
</comment>
<keyword evidence="2" id="KW-1185">Reference proteome</keyword>
<proteinExistence type="predicted"/>
<protein>
    <recommendedName>
        <fullName evidence="3">Alpha/beta hydrolase</fullName>
    </recommendedName>
</protein>
<dbReference type="EMBL" id="JBHLVO010000007">
    <property type="protein sequence ID" value="MFC0272002.1"/>
    <property type="molecule type" value="Genomic_DNA"/>
</dbReference>
<dbReference type="RefSeq" id="WP_378933945.1">
    <property type="nucleotide sequence ID" value="NZ_JBHLVO010000007.1"/>
</dbReference>
<sequence>MKISERFFQLENEWNVVHLPIRPNGFGIYILGDRSHFVDDETSFWLQHLGRNQLLNTLRNEGYTIFHSNLFGRNWGSSHAVTLSKQLYHLVLKREILNEKVHILAEGMGGLTALQLMETMTDKIRSVAMLNPCLDLQAHLNQEKENKFFYKRLLKELSFAYEAEEKQIKEMSFPKPEDFNSNLPVRIWQRMNSTTFDHSFHSKKYEELRNKDQNQNPIDLIYHLADNPYRINQSIVKFFKEHEKKL</sequence>
<dbReference type="SUPFAM" id="SSF53474">
    <property type="entry name" value="alpha/beta-Hydrolases"/>
    <property type="match status" value="1"/>
</dbReference>
<dbReference type="Proteomes" id="UP001589854">
    <property type="component" value="Unassembled WGS sequence"/>
</dbReference>
<evidence type="ECO:0000313" key="1">
    <source>
        <dbReference type="EMBL" id="MFC0272002.1"/>
    </source>
</evidence>
<dbReference type="InterPro" id="IPR029058">
    <property type="entry name" value="AB_hydrolase_fold"/>
</dbReference>
<gene>
    <name evidence="1" type="ORF">ACFFIX_11115</name>
</gene>
<reference evidence="1 2" key="1">
    <citation type="submission" date="2024-09" db="EMBL/GenBank/DDBJ databases">
        <authorList>
            <person name="Sun Q."/>
            <person name="Mori K."/>
        </authorList>
    </citation>
    <scope>NUCLEOTIDE SEQUENCE [LARGE SCALE GENOMIC DNA]</scope>
    <source>
        <strain evidence="1 2">CCM 7228</strain>
    </source>
</reference>
<name>A0ABV6GE90_9BACI</name>
<accession>A0ABV6GE90</accession>
<evidence type="ECO:0008006" key="3">
    <source>
        <dbReference type="Google" id="ProtNLM"/>
    </source>
</evidence>